<evidence type="ECO:0000256" key="1">
    <source>
        <dbReference type="SAM" id="MobiDB-lite"/>
    </source>
</evidence>
<dbReference type="InterPro" id="IPR022085">
    <property type="entry name" value="OpdG"/>
</dbReference>
<feature type="region of interest" description="Disordered" evidence="1">
    <location>
        <begin position="228"/>
        <end position="248"/>
    </location>
</feature>
<dbReference type="OrthoDB" id="3350591at2759"/>
<dbReference type="PANTHER" id="PTHR38797">
    <property type="entry name" value="NUCLEAR PORE COMPLEX PROTEIN NUP85-RELATED"/>
    <property type="match status" value="1"/>
</dbReference>
<dbReference type="Pfam" id="PF12311">
    <property type="entry name" value="DUF3632"/>
    <property type="match status" value="1"/>
</dbReference>
<protein>
    <submittedName>
        <fullName evidence="2">Uncharacterized protein</fullName>
    </submittedName>
</protein>
<evidence type="ECO:0000313" key="3">
    <source>
        <dbReference type="Proteomes" id="UP000434172"/>
    </source>
</evidence>
<comment type="caution">
    <text evidence="2">The sequence shown here is derived from an EMBL/GenBank/DDBJ whole genome shotgun (WGS) entry which is preliminary data.</text>
</comment>
<gene>
    <name evidence="2" type="ORF">GQ607_010917</name>
</gene>
<evidence type="ECO:0000313" key="2">
    <source>
        <dbReference type="EMBL" id="KAF0321783.1"/>
    </source>
</evidence>
<organism evidence="2 3">
    <name type="scientific">Colletotrichum asianum</name>
    <dbReference type="NCBI Taxonomy" id="702518"/>
    <lineage>
        <taxon>Eukaryota</taxon>
        <taxon>Fungi</taxon>
        <taxon>Dikarya</taxon>
        <taxon>Ascomycota</taxon>
        <taxon>Pezizomycotina</taxon>
        <taxon>Sordariomycetes</taxon>
        <taxon>Hypocreomycetidae</taxon>
        <taxon>Glomerellales</taxon>
        <taxon>Glomerellaceae</taxon>
        <taxon>Colletotrichum</taxon>
        <taxon>Colletotrichum gloeosporioides species complex</taxon>
    </lineage>
</organism>
<dbReference type="Proteomes" id="UP000434172">
    <property type="component" value="Unassembled WGS sequence"/>
</dbReference>
<dbReference type="InterPro" id="IPR053204">
    <property type="entry name" value="Oxopyrrolidines_Biosynth-assoc"/>
</dbReference>
<dbReference type="PANTHER" id="PTHR38797:SF4">
    <property type="entry name" value="NUCLEAR PORE COMPLEX PROTEIN NUP85"/>
    <property type="match status" value="1"/>
</dbReference>
<sequence length="347" mass="39199">MTNTENNSRDILPQHEPLKPLKSTVVHGIDFRALYEHGMLPEFEALFSHFIEALDSLSEDNLKDRATKLASECQMLHPSRPSGLRGFEFGAFFMHFWTFCHLIARCIPHGHIGQKLLVQVFVDLDAAGQSTNEDWKGLPGLGMFTREDWISPTFARVKSDEEVYTLQQWLNFNSFVARHSGTGFPRGLNFAVWEIRHGLEEPLQERPTKDSRQAVGFEISHDVEQLLDEPRDDVDKRAESQPLPLGPEGTHRVAVAAEWLIHAPSVLLRAALSWGSRPLLDDLERRVFCTGSLFDGNPGLDLERWGFWKRRLNGLRGRLGNDEETRHSVDAAVASMSAAECSAAQHL</sequence>
<proteinExistence type="predicted"/>
<reference evidence="2 3" key="1">
    <citation type="submission" date="2019-12" db="EMBL/GenBank/DDBJ databases">
        <title>A genome sequence resource for the geographically widespread anthracnose pathogen Colletotrichum asianum.</title>
        <authorList>
            <person name="Meng Y."/>
        </authorList>
    </citation>
    <scope>NUCLEOTIDE SEQUENCE [LARGE SCALE GENOMIC DNA]</scope>
    <source>
        <strain evidence="2 3">ICMP 18580</strain>
    </source>
</reference>
<dbReference type="AlphaFoldDB" id="A0A8H3WBU8"/>
<dbReference type="EMBL" id="WOWK01000067">
    <property type="protein sequence ID" value="KAF0321783.1"/>
    <property type="molecule type" value="Genomic_DNA"/>
</dbReference>
<keyword evidence="3" id="KW-1185">Reference proteome</keyword>
<accession>A0A8H3WBU8</accession>
<name>A0A8H3WBU8_9PEZI</name>